<protein>
    <submittedName>
        <fullName evidence="5">Uncharacterized protein</fullName>
    </submittedName>
</protein>
<dbReference type="InterPro" id="IPR045450">
    <property type="entry name" value="VMAP_C"/>
</dbReference>
<reference evidence="5" key="1">
    <citation type="submission" date="2020-11" db="EMBL/GenBank/DDBJ databases">
        <title>Sequencing the genomes of 1000 actinobacteria strains.</title>
        <authorList>
            <person name="Klenk H.-P."/>
        </authorList>
    </citation>
    <scope>NUCLEOTIDE SEQUENCE</scope>
    <source>
        <strain evidence="5">DSM 43175</strain>
    </source>
</reference>
<dbReference type="EMBL" id="JADOUA010000001">
    <property type="protein sequence ID" value="MBG6092651.1"/>
    <property type="molecule type" value="Genomic_DNA"/>
</dbReference>
<dbReference type="InterPro" id="IPR045555">
    <property type="entry name" value="VMAP-M0"/>
</dbReference>
<name>A0A931DRU7_9ACTN</name>
<comment type="caution">
    <text evidence="5">The sequence shown here is derived from an EMBL/GenBank/DDBJ whole genome shotgun (WGS) entry which is preliminary data.</text>
</comment>
<feature type="region of interest" description="Disordered" evidence="1">
    <location>
        <begin position="502"/>
        <end position="526"/>
    </location>
</feature>
<keyword evidence="6" id="KW-1185">Reference proteome</keyword>
<dbReference type="Pfam" id="PF19956">
    <property type="entry name" value="EAD2"/>
    <property type="match status" value="1"/>
</dbReference>
<feature type="domain" description="vWA-MoxR associated protein middle region 0" evidence="2">
    <location>
        <begin position="104"/>
        <end position="214"/>
    </location>
</feature>
<proteinExistence type="predicted"/>
<dbReference type="InterPro" id="IPR045431">
    <property type="entry name" value="EAD2"/>
</dbReference>
<dbReference type="RefSeq" id="WP_197014805.1">
    <property type="nucleotide sequence ID" value="NZ_BAABES010000009.1"/>
</dbReference>
<feature type="domain" description="Effector-associated" evidence="3">
    <location>
        <begin position="14"/>
        <end position="94"/>
    </location>
</feature>
<dbReference type="Proteomes" id="UP000614047">
    <property type="component" value="Unassembled WGS sequence"/>
</dbReference>
<evidence type="ECO:0000259" key="2">
    <source>
        <dbReference type="Pfam" id="PF19916"/>
    </source>
</evidence>
<dbReference type="AlphaFoldDB" id="A0A931DRU7"/>
<evidence type="ECO:0000259" key="3">
    <source>
        <dbReference type="Pfam" id="PF19956"/>
    </source>
</evidence>
<evidence type="ECO:0000313" key="5">
    <source>
        <dbReference type="EMBL" id="MBG6092651.1"/>
    </source>
</evidence>
<dbReference type="Pfam" id="PF19916">
    <property type="entry name" value="VMAP-M0"/>
    <property type="match status" value="1"/>
</dbReference>
<dbReference type="Pfam" id="PF20028">
    <property type="entry name" value="VMAP-C"/>
    <property type="match status" value="1"/>
</dbReference>
<evidence type="ECO:0000259" key="4">
    <source>
        <dbReference type="Pfam" id="PF20028"/>
    </source>
</evidence>
<evidence type="ECO:0000256" key="1">
    <source>
        <dbReference type="SAM" id="MobiDB-lite"/>
    </source>
</evidence>
<organism evidence="5 6">
    <name type="scientific">Actinomadura viridis</name>
    <dbReference type="NCBI Taxonomy" id="58110"/>
    <lineage>
        <taxon>Bacteria</taxon>
        <taxon>Bacillati</taxon>
        <taxon>Actinomycetota</taxon>
        <taxon>Actinomycetes</taxon>
        <taxon>Streptosporangiales</taxon>
        <taxon>Thermomonosporaceae</taxon>
        <taxon>Actinomadura</taxon>
    </lineage>
</organism>
<sequence length="555" mass="60484">MTRSLDVEDQQRLVAAFMRVDGMRVRSTRDLCISVLERGLGHRLPLVRHERDLHDVWQLVDACLACPGGIHALVEAVETFHRGSRPMLAVRAIVEELLPEPLLRPSERRELRELVLALESQGMNEFYLAALPALYRRAVGPVGPPPDRGLRGVQDVVAQLEEAPLGTDGVPPLLVFVDDLAGYAKGATATALDEWTSRFAERFGLGRDRLQRLRALRRPVLAPAASAASAGRDAFLVIECRPDGAAPDRFLISAWLQFAGEPGVMLRCDEEPQPLGRLPALVEALLVEDSRVAARENPELTVEFVLPRELLNLPFDQFTITVAGLPRRLGIEHPVVMRSLDRLRHQALRHNWRRKWERLRDEPGSATVTWIGEPGRYDGEELYTLLSEPSAVGLALAFPPGEGAPGPVDEVWVGLQAGAPIVAWCRDERDPVRFAEEVRALLGSDPLSLPQRVRELRRKAVLARATAATAATVTAVTATTGVTATKATTGVTSATGPVAARWPEGAGEPGGSCEQGDAVDAGATTGEEHLGLHLALVFDDADRVPEPYERLKPPA</sequence>
<gene>
    <name evidence="5" type="ORF">IW256_006764</name>
</gene>
<evidence type="ECO:0000313" key="6">
    <source>
        <dbReference type="Proteomes" id="UP000614047"/>
    </source>
</evidence>
<accession>A0A931DRU7</accession>
<feature type="domain" description="vWA-MoxR associated protein C-terminal" evidence="4">
    <location>
        <begin position="248"/>
        <end position="470"/>
    </location>
</feature>